<dbReference type="InterPro" id="IPR013087">
    <property type="entry name" value="Znf_C2H2_type"/>
</dbReference>
<dbReference type="Proteomes" id="UP000759537">
    <property type="component" value="Unassembled WGS sequence"/>
</dbReference>
<reference evidence="4" key="2">
    <citation type="journal article" date="2020" name="Nat. Commun.">
        <title>Large-scale genome sequencing of mycorrhizal fungi provides insights into the early evolution of symbiotic traits.</title>
        <authorList>
            <person name="Miyauchi S."/>
            <person name="Kiss E."/>
            <person name="Kuo A."/>
            <person name="Drula E."/>
            <person name="Kohler A."/>
            <person name="Sanchez-Garcia M."/>
            <person name="Morin E."/>
            <person name="Andreopoulos B."/>
            <person name="Barry K.W."/>
            <person name="Bonito G."/>
            <person name="Buee M."/>
            <person name="Carver A."/>
            <person name="Chen C."/>
            <person name="Cichocki N."/>
            <person name="Clum A."/>
            <person name="Culley D."/>
            <person name="Crous P.W."/>
            <person name="Fauchery L."/>
            <person name="Girlanda M."/>
            <person name="Hayes R.D."/>
            <person name="Keri Z."/>
            <person name="LaButti K."/>
            <person name="Lipzen A."/>
            <person name="Lombard V."/>
            <person name="Magnuson J."/>
            <person name="Maillard F."/>
            <person name="Murat C."/>
            <person name="Nolan M."/>
            <person name="Ohm R.A."/>
            <person name="Pangilinan J."/>
            <person name="Pereira M.F."/>
            <person name="Perotto S."/>
            <person name="Peter M."/>
            <person name="Pfister S."/>
            <person name="Riley R."/>
            <person name="Sitrit Y."/>
            <person name="Stielow J.B."/>
            <person name="Szollosi G."/>
            <person name="Zifcakova L."/>
            <person name="Stursova M."/>
            <person name="Spatafora J.W."/>
            <person name="Tedersoo L."/>
            <person name="Vaario L.M."/>
            <person name="Yamada A."/>
            <person name="Yan M."/>
            <person name="Wang P."/>
            <person name="Xu J."/>
            <person name="Bruns T."/>
            <person name="Baldrian P."/>
            <person name="Vilgalys R."/>
            <person name="Dunand C."/>
            <person name="Henrissat B."/>
            <person name="Grigoriev I.V."/>
            <person name="Hibbett D."/>
            <person name="Nagy L.G."/>
            <person name="Martin F.M."/>
        </authorList>
    </citation>
    <scope>NUCLEOTIDE SEQUENCE</scope>
    <source>
        <strain evidence="4">Prilba</strain>
    </source>
</reference>
<evidence type="ECO:0000313" key="4">
    <source>
        <dbReference type="EMBL" id="KAF8479095.1"/>
    </source>
</evidence>
<evidence type="ECO:0000256" key="2">
    <source>
        <dbReference type="SAM" id="MobiDB-lite"/>
    </source>
</evidence>
<accession>A0A9P5MUJ2</accession>
<feature type="domain" description="C2H2-type" evidence="3">
    <location>
        <begin position="159"/>
        <end position="191"/>
    </location>
</feature>
<comment type="caution">
    <text evidence="4">The sequence shown here is derived from an EMBL/GenBank/DDBJ whole genome shotgun (WGS) entry which is preliminary data.</text>
</comment>
<evidence type="ECO:0000256" key="1">
    <source>
        <dbReference type="PROSITE-ProRule" id="PRU00042"/>
    </source>
</evidence>
<proteinExistence type="predicted"/>
<dbReference type="OrthoDB" id="654211at2759"/>
<keyword evidence="1" id="KW-0479">Metal-binding</keyword>
<dbReference type="PROSITE" id="PS50157">
    <property type="entry name" value="ZINC_FINGER_C2H2_2"/>
    <property type="match status" value="1"/>
</dbReference>
<feature type="region of interest" description="Disordered" evidence="2">
    <location>
        <begin position="115"/>
        <end position="139"/>
    </location>
</feature>
<evidence type="ECO:0000313" key="5">
    <source>
        <dbReference type="Proteomes" id="UP000759537"/>
    </source>
</evidence>
<dbReference type="GO" id="GO:0008270">
    <property type="term" value="F:zinc ion binding"/>
    <property type="evidence" value="ECO:0007669"/>
    <property type="project" value="UniProtKB-KW"/>
</dbReference>
<keyword evidence="1" id="KW-0862">Zinc</keyword>
<gene>
    <name evidence="4" type="ORF">DFH94DRAFT_39896</name>
</gene>
<protein>
    <recommendedName>
        <fullName evidence="3">C2H2-type domain-containing protein</fullName>
    </recommendedName>
</protein>
<dbReference type="InterPro" id="IPR036236">
    <property type="entry name" value="Znf_C2H2_sf"/>
</dbReference>
<name>A0A9P5MUJ2_9AGAM</name>
<reference evidence="4" key="1">
    <citation type="submission" date="2019-10" db="EMBL/GenBank/DDBJ databases">
        <authorList>
            <consortium name="DOE Joint Genome Institute"/>
            <person name="Kuo A."/>
            <person name="Miyauchi S."/>
            <person name="Kiss E."/>
            <person name="Drula E."/>
            <person name="Kohler A."/>
            <person name="Sanchez-Garcia M."/>
            <person name="Andreopoulos B."/>
            <person name="Barry K.W."/>
            <person name="Bonito G."/>
            <person name="Buee M."/>
            <person name="Carver A."/>
            <person name="Chen C."/>
            <person name="Cichocki N."/>
            <person name="Clum A."/>
            <person name="Culley D."/>
            <person name="Crous P.W."/>
            <person name="Fauchery L."/>
            <person name="Girlanda M."/>
            <person name="Hayes R."/>
            <person name="Keri Z."/>
            <person name="LaButti K."/>
            <person name="Lipzen A."/>
            <person name="Lombard V."/>
            <person name="Magnuson J."/>
            <person name="Maillard F."/>
            <person name="Morin E."/>
            <person name="Murat C."/>
            <person name="Nolan M."/>
            <person name="Ohm R."/>
            <person name="Pangilinan J."/>
            <person name="Pereira M."/>
            <person name="Perotto S."/>
            <person name="Peter M."/>
            <person name="Riley R."/>
            <person name="Sitrit Y."/>
            <person name="Stielow B."/>
            <person name="Szollosi G."/>
            <person name="Zifcakova L."/>
            <person name="Stursova M."/>
            <person name="Spatafora J.W."/>
            <person name="Tedersoo L."/>
            <person name="Vaario L.-M."/>
            <person name="Yamada A."/>
            <person name="Yan M."/>
            <person name="Wang P."/>
            <person name="Xu J."/>
            <person name="Bruns T."/>
            <person name="Baldrian P."/>
            <person name="Vilgalys R."/>
            <person name="Henrissat B."/>
            <person name="Grigoriev I.V."/>
            <person name="Hibbett D."/>
            <person name="Nagy L.G."/>
            <person name="Martin F.M."/>
        </authorList>
    </citation>
    <scope>NUCLEOTIDE SEQUENCE</scope>
    <source>
        <strain evidence="4">Prilba</strain>
    </source>
</reference>
<evidence type="ECO:0000259" key="3">
    <source>
        <dbReference type="PROSITE" id="PS50157"/>
    </source>
</evidence>
<dbReference type="EMBL" id="WHVB01000010">
    <property type="protein sequence ID" value="KAF8479095.1"/>
    <property type="molecule type" value="Genomic_DNA"/>
</dbReference>
<sequence>MTAGPPLMTGVRNRCAHLSQVRSFVLRSGPLTSVKIRSRGDNIRFERRDRVQPVEHWTGQGVAKQRAQKDKIDCKSLAKRRTDDTMIQETQITTRAAARNVKGPDKTHTKWKCRTKGDDAPSGPSARISQMGRCPDPGPIGKGEIWQAEGIEKIHMKLWKCRIGGCNKTFHRKGDAVRHLQTTARHNGKAVVCNCGASFSRHDALKRHQRLCNGDVVS</sequence>
<dbReference type="AlphaFoldDB" id="A0A9P5MUJ2"/>
<organism evidence="4 5">
    <name type="scientific">Russula ochroleuca</name>
    <dbReference type="NCBI Taxonomy" id="152965"/>
    <lineage>
        <taxon>Eukaryota</taxon>
        <taxon>Fungi</taxon>
        <taxon>Dikarya</taxon>
        <taxon>Basidiomycota</taxon>
        <taxon>Agaricomycotina</taxon>
        <taxon>Agaricomycetes</taxon>
        <taxon>Russulales</taxon>
        <taxon>Russulaceae</taxon>
        <taxon>Russula</taxon>
    </lineage>
</organism>
<keyword evidence="5" id="KW-1185">Reference proteome</keyword>
<dbReference type="Gene3D" id="3.30.160.60">
    <property type="entry name" value="Classic Zinc Finger"/>
    <property type="match status" value="1"/>
</dbReference>
<dbReference type="SUPFAM" id="SSF57667">
    <property type="entry name" value="beta-beta-alpha zinc fingers"/>
    <property type="match status" value="1"/>
</dbReference>
<keyword evidence="1" id="KW-0863">Zinc-finger</keyword>